<reference evidence="1" key="1">
    <citation type="submission" date="2020-04" db="EMBL/GenBank/DDBJ databases">
        <authorList>
            <person name="Chiriac C."/>
            <person name="Salcher M."/>
            <person name="Ghai R."/>
            <person name="Kavagutti S V."/>
        </authorList>
    </citation>
    <scope>NUCLEOTIDE SEQUENCE</scope>
</reference>
<evidence type="ECO:0000313" key="1">
    <source>
        <dbReference type="EMBL" id="CAB4161264.1"/>
    </source>
</evidence>
<gene>
    <name evidence="1" type="ORF">UFOVP732_41</name>
</gene>
<dbReference type="EMBL" id="LR796713">
    <property type="protein sequence ID" value="CAB4161264.1"/>
    <property type="molecule type" value="Genomic_DNA"/>
</dbReference>
<proteinExistence type="predicted"/>
<sequence length="96" mass="10354">MQALISPNEPVYDYEGNLLGSRVAEVQPETFSVAPPLFWTPCAADVVVDQFYWADGEILPVPPPPAPEPVTPAAPTKEQLLAQLAALQAQIEAVKE</sequence>
<name>A0A6J5P185_9CAUD</name>
<protein>
    <submittedName>
        <fullName evidence="1">Uncharacterized protein</fullName>
    </submittedName>
</protein>
<organism evidence="1">
    <name type="scientific">uncultured Caudovirales phage</name>
    <dbReference type="NCBI Taxonomy" id="2100421"/>
    <lineage>
        <taxon>Viruses</taxon>
        <taxon>Duplodnaviria</taxon>
        <taxon>Heunggongvirae</taxon>
        <taxon>Uroviricota</taxon>
        <taxon>Caudoviricetes</taxon>
        <taxon>Peduoviridae</taxon>
        <taxon>Maltschvirus</taxon>
        <taxon>Maltschvirus maltsch</taxon>
    </lineage>
</organism>
<accession>A0A6J5P185</accession>